<protein>
    <recommendedName>
        <fullName evidence="4">TIGR02453 family protein</fullName>
    </recommendedName>
</protein>
<dbReference type="PANTHER" id="PTHR36452">
    <property type="entry name" value="CHROMOSOME 12, WHOLE GENOME SHOTGUN SEQUENCE"/>
    <property type="match status" value="1"/>
</dbReference>
<organism evidence="2 3">
    <name type="scientific">Paracraurococcus ruber</name>
    <dbReference type="NCBI Taxonomy" id="77675"/>
    <lineage>
        <taxon>Bacteria</taxon>
        <taxon>Pseudomonadati</taxon>
        <taxon>Pseudomonadota</taxon>
        <taxon>Alphaproteobacteria</taxon>
        <taxon>Acetobacterales</taxon>
        <taxon>Roseomonadaceae</taxon>
        <taxon>Paracraurococcus</taxon>
    </lineage>
</organism>
<dbReference type="Pfam" id="PF09365">
    <property type="entry name" value="DUF2461"/>
    <property type="match status" value="1"/>
</dbReference>
<comment type="caution">
    <text evidence="2">The sequence shown here is derived from an EMBL/GenBank/DDBJ whole genome shotgun (WGS) entry which is preliminary data.</text>
</comment>
<accession>A0ABS1CYS0</accession>
<evidence type="ECO:0000313" key="2">
    <source>
        <dbReference type="EMBL" id="MBK1659167.1"/>
    </source>
</evidence>
<proteinExistence type="predicted"/>
<dbReference type="NCBIfam" id="TIGR02453">
    <property type="entry name" value="TIGR02453 family protein"/>
    <property type="match status" value="1"/>
</dbReference>
<name>A0ABS1CYS0_9PROT</name>
<dbReference type="Proteomes" id="UP000697995">
    <property type="component" value="Unassembled WGS sequence"/>
</dbReference>
<dbReference type="InterPro" id="IPR012808">
    <property type="entry name" value="CHP02453"/>
</dbReference>
<dbReference type="PANTHER" id="PTHR36452:SF1">
    <property type="entry name" value="DUF2461 DOMAIN-CONTAINING PROTEIN"/>
    <property type="match status" value="1"/>
</dbReference>
<sequence length="331" mass="36104">MGPPWRRRAAAAPAGCPRWPWAAVLRHWGDERRPAPAGCRPAGPGPGGRPLQCRHHEGAWGRPAATRIRRGGRLRRRGGDGTIPGTMPRPPARRPPRAATEEGLPPPPFEGIPADGFAFLAELAASQDRDWYAANRARWELGLRDPLAALLAAVADRCAAARLPLRFDARRGLFRLHRDTRFARDKRPFKTNAGGLLSRDGGKDRPGLLYVHVEPGNCFTACGFWQPSPPVLGRLRAAVLEDRGAWRQARRALDGAGLALAAMDDALARLPRGCEAARGTPEEALLKQRHWILRPPLPDALLQDEAAVAPVTEFARQAAPLLRFGWAALEG</sequence>
<keyword evidence="3" id="KW-1185">Reference proteome</keyword>
<reference evidence="2 3" key="1">
    <citation type="journal article" date="2020" name="Microorganisms">
        <title>Osmotic Adaptation and Compatible Solute Biosynthesis of Phototrophic Bacteria as Revealed from Genome Analyses.</title>
        <authorList>
            <person name="Imhoff J.F."/>
            <person name="Rahn T."/>
            <person name="Kunzel S."/>
            <person name="Keller A."/>
            <person name="Neulinger S.C."/>
        </authorList>
    </citation>
    <scope>NUCLEOTIDE SEQUENCE [LARGE SCALE GENOMIC DNA]</scope>
    <source>
        <strain evidence="2 3">DSM 15382</strain>
    </source>
</reference>
<evidence type="ECO:0000256" key="1">
    <source>
        <dbReference type="SAM" id="MobiDB-lite"/>
    </source>
</evidence>
<feature type="region of interest" description="Disordered" evidence="1">
    <location>
        <begin position="71"/>
        <end position="106"/>
    </location>
</feature>
<feature type="region of interest" description="Disordered" evidence="1">
    <location>
        <begin position="31"/>
        <end position="51"/>
    </location>
</feature>
<dbReference type="EMBL" id="NRSG01000087">
    <property type="protein sequence ID" value="MBK1659167.1"/>
    <property type="molecule type" value="Genomic_DNA"/>
</dbReference>
<gene>
    <name evidence="2" type="ORF">CKO45_13075</name>
</gene>
<evidence type="ECO:0008006" key="4">
    <source>
        <dbReference type="Google" id="ProtNLM"/>
    </source>
</evidence>
<evidence type="ECO:0000313" key="3">
    <source>
        <dbReference type="Proteomes" id="UP000697995"/>
    </source>
</evidence>